<accession>A0A165C7Y0</accession>
<dbReference type="OrthoDB" id="5344254at2759"/>
<evidence type="ECO:0008006" key="6">
    <source>
        <dbReference type="Google" id="ProtNLM"/>
    </source>
</evidence>
<reference evidence="4 5" key="1">
    <citation type="journal article" date="2016" name="Mol. Biol. Evol.">
        <title>Comparative Genomics of Early-Diverging Mushroom-Forming Fungi Provides Insights into the Origins of Lignocellulose Decay Capabilities.</title>
        <authorList>
            <person name="Nagy L.G."/>
            <person name="Riley R."/>
            <person name="Tritt A."/>
            <person name="Adam C."/>
            <person name="Daum C."/>
            <person name="Floudas D."/>
            <person name="Sun H."/>
            <person name="Yadav J.S."/>
            <person name="Pangilinan J."/>
            <person name="Larsson K.H."/>
            <person name="Matsuura K."/>
            <person name="Barry K."/>
            <person name="Labutti K."/>
            <person name="Kuo R."/>
            <person name="Ohm R.A."/>
            <person name="Bhattacharya S.S."/>
            <person name="Shirouzu T."/>
            <person name="Yoshinaga Y."/>
            <person name="Martin F.M."/>
            <person name="Grigoriev I.V."/>
            <person name="Hibbett D.S."/>
        </authorList>
    </citation>
    <scope>NUCLEOTIDE SEQUENCE [LARGE SCALE GENOMIC DNA]</scope>
    <source>
        <strain evidence="4 5">HHB12733</strain>
    </source>
</reference>
<dbReference type="EMBL" id="KV424182">
    <property type="protein sequence ID" value="KZT50376.1"/>
    <property type="molecule type" value="Genomic_DNA"/>
</dbReference>
<dbReference type="Pfam" id="PF24137">
    <property type="entry name" value="DA_N"/>
    <property type="match status" value="1"/>
</dbReference>
<dbReference type="InterPro" id="IPR057722">
    <property type="entry name" value="AsqO/PenF-like_C"/>
</dbReference>
<evidence type="ECO:0000259" key="3">
    <source>
        <dbReference type="Pfam" id="PF25581"/>
    </source>
</evidence>
<dbReference type="AlphaFoldDB" id="A0A165C7Y0"/>
<feature type="domain" description="AsqO/PenF-like C-terminal" evidence="3">
    <location>
        <begin position="234"/>
        <end position="359"/>
    </location>
</feature>
<name>A0A165C7Y0_9BASI</name>
<dbReference type="Pfam" id="PF25581">
    <property type="entry name" value="AsqO_C"/>
    <property type="match status" value="1"/>
</dbReference>
<dbReference type="InterPro" id="IPR056402">
    <property type="entry name" value="DA_N"/>
</dbReference>
<evidence type="ECO:0000259" key="2">
    <source>
        <dbReference type="Pfam" id="PF24137"/>
    </source>
</evidence>
<evidence type="ECO:0000313" key="4">
    <source>
        <dbReference type="EMBL" id="KZT50376.1"/>
    </source>
</evidence>
<dbReference type="Proteomes" id="UP000076842">
    <property type="component" value="Unassembled WGS sequence"/>
</dbReference>
<dbReference type="STRING" id="1353952.A0A165C7Y0"/>
<gene>
    <name evidence="4" type="ORF">CALCODRAFT_521993</name>
</gene>
<proteinExistence type="predicted"/>
<feature type="signal peptide" evidence="1">
    <location>
        <begin position="1"/>
        <end position="19"/>
    </location>
</feature>
<evidence type="ECO:0000256" key="1">
    <source>
        <dbReference type="SAM" id="SignalP"/>
    </source>
</evidence>
<feature type="domain" description="Diels-Alderase N-terminal" evidence="2">
    <location>
        <begin position="53"/>
        <end position="227"/>
    </location>
</feature>
<evidence type="ECO:0000313" key="5">
    <source>
        <dbReference type="Proteomes" id="UP000076842"/>
    </source>
</evidence>
<keyword evidence="1" id="KW-0732">Signal</keyword>
<organism evidence="4 5">
    <name type="scientific">Calocera cornea HHB12733</name>
    <dbReference type="NCBI Taxonomy" id="1353952"/>
    <lineage>
        <taxon>Eukaryota</taxon>
        <taxon>Fungi</taxon>
        <taxon>Dikarya</taxon>
        <taxon>Basidiomycota</taxon>
        <taxon>Agaricomycotina</taxon>
        <taxon>Dacrymycetes</taxon>
        <taxon>Dacrymycetales</taxon>
        <taxon>Dacrymycetaceae</taxon>
        <taxon>Calocera</taxon>
    </lineage>
</organism>
<feature type="chain" id="PRO_5007855907" description="AttH domain-containing protein" evidence="1">
    <location>
        <begin position="20"/>
        <end position="367"/>
    </location>
</feature>
<sequence>MHFTSLWAAALCLLGVTIAWPVYTPTLKTFPSYPLNGTSTIQYAAKALDFDGPKVDFFNASAFQWWYFDVVSDDLKESIVLIFFTNGPGATGTNALPFNIAEANIQLSNGTLVAVGAAATELAINTVLEGSSGVMNGTGYAWGGTPDLSYYGITVDDKLNNLQGTIQIYSDAPSHASCGPATPGASLLVSNQLGWANSIPDGTAIVDLTYNGIPLKYTGRGYHDSNWGAIPMEIMGTYYWGHARFGPYAIVWFDMLDLEGVEHQLGYLSENGRILANSCGSLTVRGTGANSTYPPSANQSPTGFHIVYDMGHEGTLEVNVTNTEIIQIEPPLYMRWVGSVVGGIQGKETYEGVSLYEWMIGYSGPLP</sequence>
<keyword evidence="5" id="KW-1185">Reference proteome</keyword>
<dbReference type="SUPFAM" id="SSF159245">
    <property type="entry name" value="AttH-like"/>
    <property type="match status" value="1"/>
</dbReference>
<dbReference type="InParanoid" id="A0A165C7Y0"/>
<protein>
    <recommendedName>
        <fullName evidence="6">AttH domain-containing protein</fullName>
    </recommendedName>
</protein>